<dbReference type="AlphaFoldDB" id="A0A926JU70"/>
<dbReference type="InterPro" id="IPR036291">
    <property type="entry name" value="NAD(P)-bd_dom_sf"/>
</dbReference>
<keyword evidence="2" id="KW-0560">Oxidoreductase</keyword>
<dbReference type="PRINTS" id="PR00081">
    <property type="entry name" value="GDHRDH"/>
</dbReference>
<evidence type="ECO:0000256" key="1">
    <source>
        <dbReference type="ARBA" id="ARBA00006484"/>
    </source>
</evidence>
<dbReference type="InterPro" id="IPR002347">
    <property type="entry name" value="SDR_fam"/>
</dbReference>
<evidence type="ECO:0000256" key="2">
    <source>
        <dbReference type="ARBA" id="ARBA00023002"/>
    </source>
</evidence>
<dbReference type="Gene3D" id="3.40.50.720">
    <property type="entry name" value="NAD(P)-binding Rossmann-like Domain"/>
    <property type="match status" value="1"/>
</dbReference>
<dbReference type="SUPFAM" id="SSF51735">
    <property type="entry name" value="NAD(P)-binding Rossmann-fold domains"/>
    <property type="match status" value="1"/>
</dbReference>
<dbReference type="GO" id="GO:0016491">
    <property type="term" value="F:oxidoreductase activity"/>
    <property type="evidence" value="ECO:0007669"/>
    <property type="project" value="UniProtKB-KW"/>
</dbReference>
<dbReference type="InterPro" id="IPR051122">
    <property type="entry name" value="SDR_DHRS6-like"/>
</dbReference>
<proteinExistence type="inferred from homology"/>
<comment type="similarity">
    <text evidence="1">Belongs to the short-chain dehydrogenases/reductases (SDR) family.</text>
</comment>
<dbReference type="CDD" id="cd11731">
    <property type="entry name" value="Lin1944_like_SDR_c"/>
    <property type="match status" value="1"/>
</dbReference>
<comment type="caution">
    <text evidence="3">The sequence shown here is derived from an EMBL/GenBank/DDBJ whole genome shotgun (WGS) entry which is preliminary data.</text>
</comment>
<reference evidence="3 4" key="1">
    <citation type="submission" date="2020-09" db="EMBL/GenBank/DDBJ databases">
        <title>Sinomicrobium weinanense sp. nov., a halophilic bacteria isolated from saline-alkali soil.</title>
        <authorList>
            <person name="Wu P."/>
            <person name="Ren H."/>
            <person name="Mei Y."/>
            <person name="Liang Y."/>
            <person name="Chen Z."/>
        </authorList>
    </citation>
    <scope>NUCLEOTIDE SEQUENCE [LARGE SCALE GENOMIC DNA]</scope>
    <source>
        <strain evidence="3 4">FJxs</strain>
    </source>
</reference>
<accession>A0A926JU70</accession>
<organism evidence="3 4">
    <name type="scientific">Sinomicrobium weinanense</name>
    <dbReference type="NCBI Taxonomy" id="2842200"/>
    <lineage>
        <taxon>Bacteria</taxon>
        <taxon>Pseudomonadati</taxon>
        <taxon>Bacteroidota</taxon>
        <taxon>Flavobacteriia</taxon>
        <taxon>Flavobacteriales</taxon>
        <taxon>Flavobacteriaceae</taxon>
        <taxon>Sinomicrobium</taxon>
    </lineage>
</organism>
<dbReference type="PANTHER" id="PTHR43477:SF1">
    <property type="entry name" value="DIHYDROANTICAPSIN 7-DEHYDROGENASE"/>
    <property type="match status" value="1"/>
</dbReference>
<keyword evidence="4" id="KW-1185">Reference proteome</keyword>
<name>A0A926JU70_9FLAO</name>
<dbReference type="Proteomes" id="UP000653730">
    <property type="component" value="Unassembled WGS sequence"/>
</dbReference>
<dbReference type="NCBIfam" id="NF005754">
    <property type="entry name" value="PRK07578.1"/>
    <property type="match status" value="1"/>
</dbReference>
<protein>
    <submittedName>
        <fullName evidence="3">Short chain dehydrogenase</fullName>
    </submittedName>
</protein>
<dbReference type="EMBL" id="JACVDC010000063">
    <property type="protein sequence ID" value="MBC9797555.1"/>
    <property type="molecule type" value="Genomic_DNA"/>
</dbReference>
<dbReference type="PANTHER" id="PTHR43477">
    <property type="entry name" value="DIHYDROANTICAPSIN 7-DEHYDROGENASE"/>
    <property type="match status" value="1"/>
</dbReference>
<evidence type="ECO:0000313" key="4">
    <source>
        <dbReference type="Proteomes" id="UP000653730"/>
    </source>
</evidence>
<gene>
    <name evidence="3" type="ORF">IBL28_16380</name>
</gene>
<evidence type="ECO:0000313" key="3">
    <source>
        <dbReference type="EMBL" id="MBC9797555.1"/>
    </source>
</evidence>
<dbReference type="RefSeq" id="WP_187966687.1">
    <property type="nucleotide sequence ID" value="NZ_JACVDC010000063.1"/>
</dbReference>
<dbReference type="Pfam" id="PF13561">
    <property type="entry name" value="adh_short_C2"/>
    <property type="match status" value="1"/>
</dbReference>
<sequence length="200" mass="21489">MKILIIGAHGTIGKRITERLSGKHEVITAGRNSGDLRVDLTSKKSIQDLFEQVKGLDACLCTAASGAMDNFRSLTELDLLINMKGKLLGQVNTVLIGQHYLNDNGCFTLTSGIFADRPSKGVTGGGMISGALHSFVLSAAVELERGLRVNVVSPGMAEDSAADFSRFFPDLKPVGMGRIVDAYVETIEKDNTGEIIRVYE</sequence>